<comment type="caution">
    <text evidence="1">The sequence shown here is derived from an EMBL/GenBank/DDBJ whole genome shotgun (WGS) entry which is preliminary data.</text>
</comment>
<sequence length="122" mass="14217">MPAIQHYTKEYIDRSEGQTHLLLDQVQSKEQIFLQSVLLSLDRRFANRALDQADKITESFNSLIELRIINQAIMAGRPIVFPDGFPYESVLSFKNGDNVYLTREKLMAFVDLFFKQLRQIYG</sequence>
<dbReference type="OrthoDB" id="2151822at2"/>
<evidence type="ECO:0000313" key="1">
    <source>
        <dbReference type="EMBL" id="EHN58305.1"/>
    </source>
</evidence>
<dbReference type="AlphaFoldDB" id="G9WHG6"/>
<gene>
    <name evidence="1" type="ORF">OKIT_0179</name>
</gene>
<dbReference type="RefSeq" id="WP_007744486.1">
    <property type="nucleotide sequence ID" value="NZ_CM001398.1"/>
</dbReference>
<dbReference type="EMBL" id="AFVZ01000001">
    <property type="protein sequence ID" value="EHN58305.1"/>
    <property type="molecule type" value="Genomic_DNA"/>
</dbReference>
<accession>G9WHG6</accession>
<evidence type="ECO:0000313" key="2">
    <source>
        <dbReference type="Proteomes" id="UP000004959"/>
    </source>
</evidence>
<name>G9WHG6_9LACO</name>
<organism evidence="1 2">
    <name type="scientific">Oenococcus kitaharae DSM 17330</name>
    <dbReference type="NCBI Taxonomy" id="1045004"/>
    <lineage>
        <taxon>Bacteria</taxon>
        <taxon>Bacillati</taxon>
        <taxon>Bacillota</taxon>
        <taxon>Bacilli</taxon>
        <taxon>Lactobacillales</taxon>
        <taxon>Lactobacillaceae</taxon>
        <taxon>Oenococcus</taxon>
    </lineage>
</organism>
<protein>
    <submittedName>
        <fullName evidence="1">Uncharacterized protein</fullName>
    </submittedName>
</protein>
<dbReference type="STRING" id="336988.NT96_04095"/>
<dbReference type="PATRIC" id="fig|1045004.4.peg.181"/>
<keyword evidence="2" id="KW-1185">Reference proteome</keyword>
<reference evidence="1 2" key="1">
    <citation type="journal article" date="2012" name="PLoS ONE">
        <title>Functional divergence in the genus oenococcus as predicted by genome sequencing of the newly-described species, Oenococcus kitaharae.</title>
        <authorList>
            <person name="Borneman A.R."/>
            <person name="McCarthy J.M."/>
            <person name="Chambers P.J."/>
            <person name="Bartowsky E.J."/>
        </authorList>
    </citation>
    <scope>NUCLEOTIDE SEQUENCE [LARGE SCALE GENOMIC DNA]</scope>
    <source>
        <strain evidence="2">DSM17330</strain>
    </source>
</reference>
<dbReference type="HOGENOM" id="CLU_2024359_0_0_9"/>
<proteinExistence type="predicted"/>
<dbReference type="Proteomes" id="UP000004959">
    <property type="component" value="Chromosome"/>
</dbReference>